<dbReference type="EMBL" id="JBHSXX010000001">
    <property type="protein sequence ID" value="MFC6870774.1"/>
    <property type="molecule type" value="Genomic_DNA"/>
</dbReference>
<dbReference type="Proteomes" id="UP001596337">
    <property type="component" value="Unassembled WGS sequence"/>
</dbReference>
<evidence type="ECO:0000313" key="4">
    <source>
        <dbReference type="Proteomes" id="UP001596337"/>
    </source>
</evidence>
<sequence>MTEARFTTSDGVTLAVTERGRDDTDVCAVLLHGWTEDGSVWDDVAARLGDTMRVLALDLRGHGDSDPAPRGSATLDRLADDVAELLAARVPEGRVVLAGHSMGGMTMMALAERHPDVVEQRVSGAVFVATSAGQMRDVMSRMPAPIAAADRWRRRLARRKSAGATVSGAATERRASSRPTSPTSTSTPTSARSRATARGALPVPSKRLSSYILRAVVFGENADSAHVRAAVEQCARAHRGSAAGFNHSIMTHDRAAALCAFAGVPTAVLVGDRDRLTPPSHAHAIADELPNAEFVLFAGAGHMLPYERPDGVAAAIRTVVAQPATP</sequence>
<dbReference type="PANTHER" id="PTHR43194">
    <property type="entry name" value="HYDROLASE ALPHA/BETA FOLD FAMILY"/>
    <property type="match status" value="1"/>
</dbReference>
<dbReference type="InterPro" id="IPR050228">
    <property type="entry name" value="Carboxylesterase_BioH"/>
</dbReference>
<evidence type="ECO:0000259" key="2">
    <source>
        <dbReference type="Pfam" id="PF00561"/>
    </source>
</evidence>
<dbReference type="InterPro" id="IPR029058">
    <property type="entry name" value="AB_hydrolase_fold"/>
</dbReference>
<dbReference type="Pfam" id="PF00561">
    <property type="entry name" value="Abhydrolase_1"/>
    <property type="match status" value="1"/>
</dbReference>
<proteinExistence type="predicted"/>
<evidence type="ECO:0000313" key="3">
    <source>
        <dbReference type="EMBL" id="MFC6870774.1"/>
    </source>
</evidence>
<dbReference type="Gene3D" id="3.40.50.1820">
    <property type="entry name" value="alpha/beta hydrolase"/>
    <property type="match status" value="1"/>
</dbReference>
<feature type="compositionally biased region" description="Low complexity" evidence="1">
    <location>
        <begin position="177"/>
        <end position="198"/>
    </location>
</feature>
<keyword evidence="3" id="KW-0378">Hydrolase</keyword>
<gene>
    <name evidence="3" type="ORF">ACFQGD_26955</name>
</gene>
<feature type="domain" description="AB hydrolase-1" evidence="2">
    <location>
        <begin position="29"/>
        <end position="309"/>
    </location>
</feature>
<dbReference type="RefSeq" id="WP_345393617.1">
    <property type="nucleotide sequence ID" value="NZ_BAABLA010000020.1"/>
</dbReference>
<feature type="region of interest" description="Disordered" evidence="1">
    <location>
        <begin position="157"/>
        <end position="200"/>
    </location>
</feature>
<keyword evidence="4" id="KW-1185">Reference proteome</keyword>
<reference evidence="4" key="1">
    <citation type="journal article" date="2019" name="Int. J. Syst. Evol. Microbiol.">
        <title>The Global Catalogue of Microorganisms (GCM) 10K type strain sequencing project: providing services to taxonomists for standard genome sequencing and annotation.</title>
        <authorList>
            <consortium name="The Broad Institute Genomics Platform"/>
            <consortium name="The Broad Institute Genome Sequencing Center for Infectious Disease"/>
            <person name="Wu L."/>
            <person name="Ma J."/>
        </authorList>
    </citation>
    <scope>NUCLEOTIDE SEQUENCE [LARGE SCALE GENOMIC DNA]</scope>
    <source>
        <strain evidence="4">KCTC 32255</strain>
    </source>
</reference>
<protein>
    <submittedName>
        <fullName evidence="3">Alpha/beta fold hydrolase</fullName>
    </submittedName>
</protein>
<name>A0ABW2C7H2_9PSEU</name>
<dbReference type="InterPro" id="IPR000073">
    <property type="entry name" value="AB_hydrolase_1"/>
</dbReference>
<evidence type="ECO:0000256" key="1">
    <source>
        <dbReference type="SAM" id="MobiDB-lite"/>
    </source>
</evidence>
<accession>A0ABW2C7H2</accession>
<dbReference type="GO" id="GO:0016787">
    <property type="term" value="F:hydrolase activity"/>
    <property type="evidence" value="ECO:0007669"/>
    <property type="project" value="UniProtKB-KW"/>
</dbReference>
<comment type="caution">
    <text evidence="3">The sequence shown here is derived from an EMBL/GenBank/DDBJ whole genome shotgun (WGS) entry which is preliminary data.</text>
</comment>
<dbReference type="SUPFAM" id="SSF53474">
    <property type="entry name" value="alpha/beta-Hydrolases"/>
    <property type="match status" value="1"/>
</dbReference>
<dbReference type="PANTHER" id="PTHR43194:SF2">
    <property type="entry name" value="PEROXISOMAL MEMBRANE PROTEIN LPX1"/>
    <property type="match status" value="1"/>
</dbReference>
<organism evidence="3 4">
    <name type="scientific">Haloechinothrix salitolerans</name>
    <dbReference type="NCBI Taxonomy" id="926830"/>
    <lineage>
        <taxon>Bacteria</taxon>
        <taxon>Bacillati</taxon>
        <taxon>Actinomycetota</taxon>
        <taxon>Actinomycetes</taxon>
        <taxon>Pseudonocardiales</taxon>
        <taxon>Pseudonocardiaceae</taxon>
        <taxon>Haloechinothrix</taxon>
    </lineage>
</organism>